<evidence type="ECO:0000256" key="1">
    <source>
        <dbReference type="SAM" id="MobiDB-lite"/>
    </source>
</evidence>
<dbReference type="KEGG" id="cthr:CTHT_0026800"/>
<evidence type="ECO:0000313" key="3">
    <source>
        <dbReference type="Proteomes" id="UP000008066"/>
    </source>
</evidence>
<evidence type="ECO:0000313" key="2">
    <source>
        <dbReference type="EMBL" id="EGS20842.1"/>
    </source>
</evidence>
<accession>G0S6T4</accession>
<protein>
    <submittedName>
        <fullName evidence="2">Uncharacterized protein</fullName>
    </submittedName>
</protein>
<dbReference type="AlphaFoldDB" id="G0S6T4"/>
<feature type="compositionally biased region" description="Polar residues" evidence="1">
    <location>
        <begin position="9"/>
        <end position="19"/>
    </location>
</feature>
<dbReference type="RefSeq" id="XP_006693138.1">
    <property type="nucleotide sequence ID" value="XM_006693075.1"/>
</dbReference>
<dbReference type="HOGENOM" id="CLU_2277178_0_0_1"/>
<dbReference type="GeneID" id="18256718"/>
<feature type="compositionally biased region" description="Polar residues" evidence="1">
    <location>
        <begin position="65"/>
        <end position="102"/>
    </location>
</feature>
<name>G0S6T4_CHATD</name>
<dbReference type="Proteomes" id="UP000008066">
    <property type="component" value="Unassembled WGS sequence"/>
</dbReference>
<sequence>MGSRKRAKQNPTAESSTPHLSPAMSSLASLSAKAASKSSKLQTPATEEPPATPTTATPSVPGTPRSSKAVASNGDATPSAKQACNIQPPSFPSSTKPLQQKS</sequence>
<feature type="compositionally biased region" description="Low complexity" evidence="1">
    <location>
        <begin position="25"/>
        <end position="64"/>
    </location>
</feature>
<organism evidence="3">
    <name type="scientific">Chaetomium thermophilum (strain DSM 1495 / CBS 144.50 / IMI 039719)</name>
    <name type="common">Thermochaetoides thermophila</name>
    <dbReference type="NCBI Taxonomy" id="759272"/>
    <lineage>
        <taxon>Eukaryota</taxon>
        <taxon>Fungi</taxon>
        <taxon>Dikarya</taxon>
        <taxon>Ascomycota</taxon>
        <taxon>Pezizomycotina</taxon>
        <taxon>Sordariomycetes</taxon>
        <taxon>Sordariomycetidae</taxon>
        <taxon>Sordariales</taxon>
        <taxon>Chaetomiaceae</taxon>
        <taxon>Thermochaetoides</taxon>
    </lineage>
</organism>
<gene>
    <name evidence="2" type="ORF">CTHT_0026800</name>
</gene>
<dbReference type="EMBL" id="GL988041">
    <property type="protein sequence ID" value="EGS20842.1"/>
    <property type="molecule type" value="Genomic_DNA"/>
</dbReference>
<reference evidence="2 3" key="1">
    <citation type="journal article" date="2011" name="Cell">
        <title>Insight into structure and assembly of the nuclear pore complex by utilizing the genome of a eukaryotic thermophile.</title>
        <authorList>
            <person name="Amlacher S."/>
            <person name="Sarges P."/>
            <person name="Flemming D."/>
            <person name="van Noort V."/>
            <person name="Kunze R."/>
            <person name="Devos D.P."/>
            <person name="Arumugam M."/>
            <person name="Bork P."/>
            <person name="Hurt E."/>
        </authorList>
    </citation>
    <scope>NUCLEOTIDE SEQUENCE [LARGE SCALE GENOMIC DNA]</scope>
    <source>
        <strain evidence="3">DSM 1495 / CBS 144.50 / IMI 039719</strain>
    </source>
</reference>
<keyword evidence="3" id="KW-1185">Reference proteome</keyword>
<feature type="region of interest" description="Disordered" evidence="1">
    <location>
        <begin position="1"/>
        <end position="102"/>
    </location>
</feature>
<proteinExistence type="predicted"/>